<evidence type="ECO:0000256" key="1">
    <source>
        <dbReference type="ARBA" id="ARBA00023015"/>
    </source>
</evidence>
<keyword evidence="1" id="KW-0805">Transcription regulation</keyword>
<dbReference type="EMBL" id="BSTJ01000011">
    <property type="protein sequence ID" value="GLY79352.1"/>
    <property type="molecule type" value="Genomic_DNA"/>
</dbReference>
<comment type="caution">
    <text evidence="4">The sequence shown here is derived from an EMBL/GenBank/DDBJ whole genome shotgun (WGS) entry which is preliminary data.</text>
</comment>
<evidence type="ECO:0000313" key="5">
    <source>
        <dbReference type="Proteomes" id="UP001165135"/>
    </source>
</evidence>
<dbReference type="AlphaFoldDB" id="A0A9W6RSK9"/>
<keyword evidence="2" id="KW-0804">Transcription</keyword>
<protein>
    <submittedName>
        <fullName evidence="4">TetR family transcriptional regulator</fullName>
    </submittedName>
</protein>
<dbReference type="SUPFAM" id="SSF48498">
    <property type="entry name" value="Tetracyclin repressor-like, C-terminal domain"/>
    <property type="match status" value="1"/>
</dbReference>
<dbReference type="GO" id="GO:0045892">
    <property type="term" value="P:negative regulation of DNA-templated transcription"/>
    <property type="evidence" value="ECO:0007669"/>
    <property type="project" value="InterPro"/>
</dbReference>
<evidence type="ECO:0000256" key="2">
    <source>
        <dbReference type="ARBA" id="ARBA00023163"/>
    </source>
</evidence>
<proteinExistence type="predicted"/>
<dbReference type="Gene3D" id="1.10.10.60">
    <property type="entry name" value="Homeodomain-like"/>
    <property type="match status" value="1"/>
</dbReference>
<organism evidence="4 5">
    <name type="scientific">Actinoallomurus iriomotensis</name>
    <dbReference type="NCBI Taxonomy" id="478107"/>
    <lineage>
        <taxon>Bacteria</taxon>
        <taxon>Bacillati</taxon>
        <taxon>Actinomycetota</taxon>
        <taxon>Actinomycetes</taxon>
        <taxon>Streptosporangiales</taxon>
        <taxon>Thermomonosporaceae</taxon>
        <taxon>Actinoallomurus</taxon>
    </lineage>
</organism>
<evidence type="ECO:0000313" key="4">
    <source>
        <dbReference type="EMBL" id="GLY79352.1"/>
    </source>
</evidence>
<evidence type="ECO:0000259" key="3">
    <source>
        <dbReference type="Pfam" id="PF02909"/>
    </source>
</evidence>
<feature type="domain" description="Tetracycline repressor TetR C-terminal" evidence="3">
    <location>
        <begin position="44"/>
        <end position="189"/>
    </location>
</feature>
<dbReference type="RefSeq" id="WP_285630669.1">
    <property type="nucleotide sequence ID" value="NZ_BSTJ01000011.1"/>
</dbReference>
<dbReference type="Proteomes" id="UP001165135">
    <property type="component" value="Unassembled WGS sequence"/>
</dbReference>
<accession>A0A9W6RSK9</accession>
<dbReference type="InterPro" id="IPR036271">
    <property type="entry name" value="Tet_transcr_reg_TetR-rel_C_sf"/>
</dbReference>
<gene>
    <name evidence="4" type="ORF">Airi01_076190</name>
</gene>
<dbReference type="Pfam" id="PF02909">
    <property type="entry name" value="TetR_C_1"/>
    <property type="match status" value="1"/>
</dbReference>
<reference evidence="4" key="1">
    <citation type="submission" date="2023-03" db="EMBL/GenBank/DDBJ databases">
        <title>Actinoallomurus iriomotensis NBRC 103681.</title>
        <authorList>
            <person name="Ichikawa N."/>
            <person name="Sato H."/>
            <person name="Tonouchi N."/>
        </authorList>
    </citation>
    <scope>NUCLEOTIDE SEQUENCE</scope>
    <source>
        <strain evidence="4">NBRC 103681</strain>
    </source>
</reference>
<sequence length="199" mass="22223">MRRLASDLDAGPMSPYSYITGKDELIELMVDAVTAEFLRPDGTARGDWRGEVRGLADRMRSAMHRHPWLAELGLRRQAASPNRIRLFEQVLGVLDDLGLSMDAMLTTMSMIFVHVHGFVQIELADQEGQRRTGLDLAGWMRRQVPYIESVVGGGEHPMFARMTAEAGRTLTGFDDRWDYALERLLNGVQGSAAKPPGRP</sequence>
<dbReference type="InterPro" id="IPR004111">
    <property type="entry name" value="Repressor_TetR_C"/>
</dbReference>
<dbReference type="Gene3D" id="1.10.357.10">
    <property type="entry name" value="Tetracycline Repressor, domain 2"/>
    <property type="match status" value="1"/>
</dbReference>
<name>A0A9W6RSK9_9ACTN</name>